<dbReference type="PANTHER" id="PTHR30547:SF0">
    <property type="entry name" value="BLR8175 PROTEIN"/>
    <property type="match status" value="1"/>
</dbReference>
<dbReference type="AlphaFoldDB" id="A0A646HKG0"/>
<sequence>MTTDNKDNKLSIESSDYAEILRHAVAVIEHARTEIARHVNGYVSTAYWDIGQMLHERKIESGYGDSVVRRLSADLKERYPKMGVSPRQLWNMKKFYERYAGHDEKVLRSVALLPWSHNLLLLSKGFNDEATL</sequence>
<evidence type="ECO:0000313" key="2">
    <source>
        <dbReference type="EMBL" id="MQN88359.1"/>
    </source>
</evidence>
<dbReference type="Pfam" id="PF17761">
    <property type="entry name" value="DUF1016_N"/>
    <property type="match status" value="1"/>
</dbReference>
<dbReference type="Proteomes" id="UP000420635">
    <property type="component" value="Unassembled WGS sequence"/>
</dbReference>
<reference evidence="3" key="1">
    <citation type="submission" date="2019-09" db="EMBL/GenBank/DDBJ databases">
        <title>Distinct polysaccharide growth profiles of human intestinal Prevotella copri isolates.</title>
        <authorList>
            <person name="Fehlner-Peach H."/>
            <person name="Magnabosco C."/>
            <person name="Raghavan V."/>
            <person name="Scher J.U."/>
            <person name="Tett A."/>
            <person name="Cox L.M."/>
            <person name="Gottsegen C."/>
            <person name="Watters A."/>
            <person name="Wiltshire- Gordon J.D."/>
            <person name="Segata N."/>
            <person name="Bonneau R."/>
            <person name="Littman D.R."/>
        </authorList>
    </citation>
    <scope>NUCLEOTIDE SEQUENCE [LARGE SCALE GENOMIC DNA]</scope>
    <source>
        <strain evidence="3">iP54</strain>
    </source>
</reference>
<proteinExistence type="predicted"/>
<gene>
    <name evidence="2" type="ORF">F7D59_00380</name>
</gene>
<protein>
    <submittedName>
        <fullName evidence="2">DUF1016 domain-containing protein</fullName>
    </submittedName>
</protein>
<dbReference type="PANTHER" id="PTHR30547">
    <property type="entry name" value="UNCHARACTERIZED PROTEIN YHCG-RELATED"/>
    <property type="match status" value="1"/>
</dbReference>
<evidence type="ECO:0000259" key="1">
    <source>
        <dbReference type="Pfam" id="PF17761"/>
    </source>
</evidence>
<dbReference type="InterPro" id="IPR041527">
    <property type="entry name" value="YhcG_N"/>
</dbReference>
<organism evidence="2 3">
    <name type="scientific">Segatella copri</name>
    <dbReference type="NCBI Taxonomy" id="165179"/>
    <lineage>
        <taxon>Bacteria</taxon>
        <taxon>Pseudomonadati</taxon>
        <taxon>Bacteroidota</taxon>
        <taxon>Bacteroidia</taxon>
        <taxon>Bacteroidales</taxon>
        <taxon>Prevotellaceae</taxon>
        <taxon>Segatella</taxon>
    </lineage>
</organism>
<dbReference type="InterPro" id="IPR053148">
    <property type="entry name" value="PD-DEXK-like_domain"/>
</dbReference>
<feature type="domain" description="YhcG N-terminal" evidence="1">
    <location>
        <begin position="26"/>
        <end position="124"/>
    </location>
</feature>
<dbReference type="RefSeq" id="WP_153113581.1">
    <property type="nucleotide sequence ID" value="NZ_VZAS01000134.1"/>
</dbReference>
<accession>A0A646HKG0</accession>
<dbReference type="EMBL" id="VZBQ01000003">
    <property type="protein sequence ID" value="MQN88359.1"/>
    <property type="molecule type" value="Genomic_DNA"/>
</dbReference>
<evidence type="ECO:0000313" key="3">
    <source>
        <dbReference type="Proteomes" id="UP000420635"/>
    </source>
</evidence>
<name>A0A646HKG0_9BACT</name>
<comment type="caution">
    <text evidence="2">The sequence shown here is derived from an EMBL/GenBank/DDBJ whole genome shotgun (WGS) entry which is preliminary data.</text>
</comment>